<dbReference type="SUPFAM" id="SSF47240">
    <property type="entry name" value="Ferritin-like"/>
    <property type="match status" value="1"/>
</dbReference>
<dbReference type="EMBL" id="BMWP01000003">
    <property type="protein sequence ID" value="GGW25037.1"/>
    <property type="molecule type" value="Genomic_DNA"/>
</dbReference>
<feature type="binding site" evidence="11">
    <location>
        <position position="117"/>
    </location>
    <ligand>
        <name>Fe cation</name>
        <dbReference type="ChEBI" id="CHEBI:24875"/>
        <label>2</label>
    </ligand>
</feature>
<dbReference type="Gene3D" id="1.10.620.20">
    <property type="entry name" value="Ribonucleotide Reductase, subunit A"/>
    <property type="match status" value="1"/>
</dbReference>
<dbReference type="InterPro" id="IPR009078">
    <property type="entry name" value="Ferritin-like_SF"/>
</dbReference>
<comment type="similarity">
    <text evidence="2">Belongs to the fatty acid desaturase type 2 family.</text>
</comment>
<gene>
    <name evidence="12" type="ORF">GCM10007383_07350</name>
</gene>
<dbReference type="InterPro" id="IPR012348">
    <property type="entry name" value="RNR-like"/>
</dbReference>
<organism evidence="12 13">
    <name type="scientific">Arenibacter certesii</name>
    <dbReference type="NCBI Taxonomy" id="228955"/>
    <lineage>
        <taxon>Bacteria</taxon>
        <taxon>Pseudomonadati</taxon>
        <taxon>Bacteroidota</taxon>
        <taxon>Flavobacteriia</taxon>
        <taxon>Flavobacteriales</taxon>
        <taxon>Flavobacteriaceae</taxon>
        <taxon>Arenibacter</taxon>
    </lineage>
</organism>
<evidence type="ECO:0000256" key="6">
    <source>
        <dbReference type="ARBA" id="ARBA00022832"/>
    </source>
</evidence>
<evidence type="ECO:0000256" key="10">
    <source>
        <dbReference type="ARBA" id="ARBA00023160"/>
    </source>
</evidence>
<evidence type="ECO:0000256" key="7">
    <source>
        <dbReference type="ARBA" id="ARBA00023002"/>
    </source>
</evidence>
<keyword evidence="5 11" id="KW-0479">Metal-binding</keyword>
<evidence type="ECO:0000256" key="2">
    <source>
        <dbReference type="ARBA" id="ARBA00008749"/>
    </source>
</evidence>
<dbReference type="PANTHER" id="PTHR31155">
    <property type="entry name" value="ACYL- ACYL-CARRIER-PROTEIN DESATURASE-RELATED"/>
    <property type="match status" value="1"/>
</dbReference>
<dbReference type="PANTHER" id="PTHR31155:SF9">
    <property type="entry name" value="STEAROYL-[ACYL-CARRIER-PROTEIN] 9-DESATURASE 7, CHLOROPLASTIC"/>
    <property type="match status" value="1"/>
</dbReference>
<feature type="binding site" evidence="11">
    <location>
        <position position="80"/>
    </location>
    <ligand>
        <name>Fe cation</name>
        <dbReference type="ChEBI" id="CHEBI:24875"/>
        <label>1</label>
    </ligand>
</feature>
<dbReference type="GO" id="GO:0046872">
    <property type="term" value="F:metal ion binding"/>
    <property type="evidence" value="ECO:0007669"/>
    <property type="project" value="UniProtKB-KW"/>
</dbReference>
<dbReference type="RefSeq" id="WP_026811918.1">
    <property type="nucleotide sequence ID" value="NZ_BMWP01000003.1"/>
</dbReference>
<feature type="binding site" evidence="11">
    <location>
        <position position="206"/>
    </location>
    <ligand>
        <name>Fe cation</name>
        <dbReference type="ChEBI" id="CHEBI:24875"/>
        <label>2</label>
    </ligand>
</feature>
<dbReference type="GO" id="GO:0045300">
    <property type="term" value="F:stearoyl-[ACP] desaturase activity"/>
    <property type="evidence" value="ECO:0007669"/>
    <property type="project" value="InterPro"/>
</dbReference>
<feature type="binding site" evidence="11">
    <location>
        <position position="203"/>
    </location>
    <ligand>
        <name>Fe cation</name>
        <dbReference type="ChEBI" id="CHEBI:24875"/>
        <label>1</label>
    </ligand>
</feature>
<dbReference type="AlphaFoldDB" id="A0A918IPJ3"/>
<keyword evidence="4" id="KW-0444">Lipid biosynthesis</keyword>
<evidence type="ECO:0000313" key="12">
    <source>
        <dbReference type="EMBL" id="GGW25037.1"/>
    </source>
</evidence>
<comment type="cofactor">
    <cofactor evidence="1">
        <name>Fe(2+)</name>
        <dbReference type="ChEBI" id="CHEBI:29033"/>
    </cofactor>
</comment>
<evidence type="ECO:0000256" key="1">
    <source>
        <dbReference type="ARBA" id="ARBA00001954"/>
    </source>
</evidence>
<feature type="binding site" evidence="11">
    <location>
        <position position="117"/>
    </location>
    <ligand>
        <name>Fe cation</name>
        <dbReference type="ChEBI" id="CHEBI:24875"/>
        <label>1</label>
    </ligand>
</feature>
<dbReference type="Proteomes" id="UP000634668">
    <property type="component" value="Unassembled WGS sequence"/>
</dbReference>
<reference evidence="12" key="2">
    <citation type="submission" date="2020-09" db="EMBL/GenBank/DDBJ databases">
        <authorList>
            <person name="Sun Q."/>
            <person name="Kim S."/>
        </authorList>
    </citation>
    <scope>NUCLEOTIDE SEQUENCE</scope>
    <source>
        <strain evidence="12">KCTC 12113</strain>
    </source>
</reference>
<proteinExistence type="inferred from homology"/>
<accession>A0A918IPJ3</accession>
<comment type="cofactor">
    <cofactor evidence="11">
        <name>Fe cation</name>
        <dbReference type="ChEBI" id="CHEBI:24875"/>
    </cofactor>
    <text evidence="11">Binds 2 iron ions per subunit.</text>
</comment>
<name>A0A918IPJ3_9FLAO</name>
<evidence type="ECO:0000256" key="4">
    <source>
        <dbReference type="ARBA" id="ARBA00022516"/>
    </source>
</evidence>
<feature type="binding site" evidence="11">
    <location>
        <position position="203"/>
    </location>
    <ligand>
        <name>Fe cation</name>
        <dbReference type="ChEBI" id="CHEBI:24875"/>
        <label>2</label>
    </ligand>
</feature>
<evidence type="ECO:0000256" key="9">
    <source>
        <dbReference type="ARBA" id="ARBA00023098"/>
    </source>
</evidence>
<keyword evidence="10" id="KW-0275">Fatty acid biosynthesis</keyword>
<dbReference type="Pfam" id="PF03405">
    <property type="entry name" value="FA_desaturase_2"/>
    <property type="match status" value="1"/>
</dbReference>
<feature type="binding site" evidence="11">
    <location>
        <position position="120"/>
    </location>
    <ligand>
        <name>Fe cation</name>
        <dbReference type="ChEBI" id="CHEBI:24875"/>
        <label>1</label>
    </ligand>
</feature>
<protein>
    <submittedName>
        <fullName evidence="12">Acyl-ACP desaturase</fullName>
    </submittedName>
</protein>
<keyword evidence="8 11" id="KW-0408">Iron</keyword>
<keyword evidence="9" id="KW-0443">Lipid metabolism</keyword>
<evidence type="ECO:0000256" key="11">
    <source>
        <dbReference type="PIRSR" id="PIRSR000346-1"/>
    </source>
</evidence>
<evidence type="ECO:0000313" key="13">
    <source>
        <dbReference type="Proteomes" id="UP000634668"/>
    </source>
</evidence>
<evidence type="ECO:0000256" key="5">
    <source>
        <dbReference type="ARBA" id="ARBA00022723"/>
    </source>
</evidence>
<reference evidence="12" key="1">
    <citation type="journal article" date="2014" name="Int. J. Syst. Evol. Microbiol.">
        <title>Complete genome sequence of Corynebacterium casei LMG S-19264T (=DSM 44701T), isolated from a smear-ripened cheese.</title>
        <authorList>
            <consortium name="US DOE Joint Genome Institute (JGI-PGF)"/>
            <person name="Walter F."/>
            <person name="Albersmeier A."/>
            <person name="Kalinowski J."/>
            <person name="Ruckert C."/>
        </authorList>
    </citation>
    <scope>NUCLEOTIDE SEQUENCE</scope>
    <source>
        <strain evidence="12">KCTC 12113</strain>
    </source>
</reference>
<dbReference type="InterPro" id="IPR005067">
    <property type="entry name" value="Fatty_acid_desaturase-2"/>
</dbReference>
<comment type="caution">
    <text evidence="12">The sequence shown here is derived from an EMBL/GenBank/DDBJ whole genome shotgun (WGS) entry which is preliminary data.</text>
</comment>
<dbReference type="PIRSF" id="PIRSF000346">
    <property type="entry name" value="Dlt9_acylACP_des"/>
    <property type="match status" value="1"/>
</dbReference>
<keyword evidence="6" id="KW-0276">Fatty acid metabolism</keyword>
<feature type="binding site" evidence="11">
    <location>
        <position position="170"/>
    </location>
    <ligand>
        <name>Fe cation</name>
        <dbReference type="ChEBI" id="CHEBI:24875"/>
        <label>2</label>
    </ligand>
</feature>
<evidence type="ECO:0000256" key="8">
    <source>
        <dbReference type="ARBA" id="ARBA00023004"/>
    </source>
</evidence>
<keyword evidence="7" id="KW-0560">Oxidoreductase</keyword>
<keyword evidence="13" id="KW-1185">Reference proteome</keyword>
<sequence>MSTTDKKKNIRIEVMQEIESKVEGFIDSYLIPIEEIWQPTDFLPDSQSEGFLDHVIQIREEAKELGYDLWVTLVADTITEEALPTYESWLMDVEGIDQHGENKNGWSKWVRHWTAEENRHGDVLNKYLYLSGRVNMREMEITTQHLLADGFDIGTDRDPYKNFVYTSFQELATNISHKRVGQMCRKGGNTLLGKMCNIIAGDEMRHHLAYREFVKLIFEHDPSQMMLAFADMMKKKIVMPAHFLRESGGTIGAAFESFSNCAQRLGVYTAHDYIDILRKLNTYWELDNIRALDDDAERARDYLMKLPERLERIASRMKFPEDQYTFKWVEANGRMR</sequence>
<comment type="subunit">
    <text evidence="3">Homodimer.</text>
</comment>
<evidence type="ECO:0000256" key="3">
    <source>
        <dbReference type="ARBA" id="ARBA00011738"/>
    </source>
</evidence>
<dbReference type="GO" id="GO:0006633">
    <property type="term" value="P:fatty acid biosynthetic process"/>
    <property type="evidence" value="ECO:0007669"/>
    <property type="project" value="UniProtKB-KW"/>
</dbReference>
<dbReference type="CDD" id="cd01050">
    <property type="entry name" value="Acyl_ACP_Desat"/>
    <property type="match status" value="1"/>
</dbReference>